<comment type="caution">
    <text evidence="1">The sequence shown here is derived from an EMBL/GenBank/DDBJ whole genome shotgun (WGS) entry which is preliminary data.</text>
</comment>
<gene>
    <name evidence="1" type="ORF">MRB53_007438</name>
</gene>
<dbReference type="Proteomes" id="UP001234297">
    <property type="component" value="Chromosome 2"/>
</dbReference>
<evidence type="ECO:0000313" key="1">
    <source>
        <dbReference type="EMBL" id="KAJ8645690.1"/>
    </source>
</evidence>
<evidence type="ECO:0000313" key="2">
    <source>
        <dbReference type="Proteomes" id="UP001234297"/>
    </source>
</evidence>
<sequence>MTKQHIDGQSTFGIFQFMSSMTVKMRAILLVWVGLFLLGANGIDIAREEYLKYKKYLKLVNKPAVKSIKTKYGDIFDCVDIYKQHAFDNPLLKNHTIPLRAILDGGCPEGSVPIRRIRMQDVLRAPSLYLEGKEYAGNVTYAGDSVHPQADTANHHWAIASLEHGQYYGTKAALSVWNPQPVHTEMFSLSQLWLSAGPYETLNSIEIGWTVYAKLFGDQKTRLFTFWTGDGYKPPLCYNTICPGFVHTNPLVPLGAPVEHISQVDGQHYSITVQVLQDTTFGDWLFLWEEGDIAVGYFPKRLFPILGNSPATKVEWGGETYNPFHNLPMPPMGSGHFPSEPPGKSSYVSWIRVVDTNRHLIDAPFDLETFSDVPQCYGIEDPRVNYGGEAGDQSTFGVFLAMSSMTFKMRAILLIWVGIFLLGASGIVIPKEQHLKYKKYLKLVNKPAVKSIKTKYGDIFDCVDIYKQHAFDNPLLKNLTIPMRAILDGGCPEGSVPIRRIRMQDVLRAPSLYFEGKKYAGNVTYQGDSIYPQEDNRADHHYAVVQLKNGKYFGTKVAMSLWNPQPVNREMFSLSQFWVAAGPDATVNTIESGWMVYAGLFNDQKSRLFTFWTGNGYRGPRCYNTICPGYVHTNPHIPLGLAFEQVSQVGGPQFGQTLQTAQEPRSGDWLFLWDEDDVILGYLPRRLLPILGNGPATRIDWGGETYNPVHDLPLPPMGSGRFPREGPGKGSFITRIKVVDTKRHLVDAPLNTVTYTDKPGCYGVDDPKVNYGGQVGRAISYGGPGGRC</sequence>
<keyword evidence="2" id="KW-1185">Reference proteome</keyword>
<organism evidence="1 2">
    <name type="scientific">Persea americana</name>
    <name type="common">Avocado</name>
    <dbReference type="NCBI Taxonomy" id="3435"/>
    <lineage>
        <taxon>Eukaryota</taxon>
        <taxon>Viridiplantae</taxon>
        <taxon>Streptophyta</taxon>
        <taxon>Embryophyta</taxon>
        <taxon>Tracheophyta</taxon>
        <taxon>Spermatophyta</taxon>
        <taxon>Magnoliopsida</taxon>
        <taxon>Magnoliidae</taxon>
        <taxon>Laurales</taxon>
        <taxon>Lauraceae</taxon>
        <taxon>Persea</taxon>
    </lineage>
</organism>
<name>A0ACC2MJ70_PERAE</name>
<dbReference type="EMBL" id="CM056810">
    <property type="protein sequence ID" value="KAJ8645690.1"/>
    <property type="molecule type" value="Genomic_DNA"/>
</dbReference>
<accession>A0ACC2MJ70</accession>
<reference evidence="1 2" key="1">
    <citation type="journal article" date="2022" name="Hortic Res">
        <title>A haplotype resolved chromosomal level avocado genome allows analysis of novel avocado genes.</title>
        <authorList>
            <person name="Nath O."/>
            <person name="Fletcher S.J."/>
            <person name="Hayward A."/>
            <person name="Shaw L.M."/>
            <person name="Masouleh A.K."/>
            <person name="Furtado A."/>
            <person name="Henry R.J."/>
            <person name="Mitter N."/>
        </authorList>
    </citation>
    <scope>NUCLEOTIDE SEQUENCE [LARGE SCALE GENOMIC DNA]</scope>
    <source>
        <strain evidence="2">cv. Hass</strain>
    </source>
</reference>
<proteinExistence type="predicted"/>
<protein>
    <submittedName>
        <fullName evidence="1">Uncharacterized protein</fullName>
    </submittedName>
</protein>